<dbReference type="Gene3D" id="3.30.200.20">
    <property type="entry name" value="Phosphorylase Kinase, domain 1"/>
    <property type="match status" value="1"/>
</dbReference>
<keyword evidence="2 5" id="KW-0547">Nucleotide-binding</keyword>
<evidence type="ECO:0000256" key="5">
    <source>
        <dbReference type="PROSITE-ProRule" id="PRU10141"/>
    </source>
</evidence>
<evidence type="ECO:0000313" key="8">
    <source>
        <dbReference type="EMBL" id="MDN4166994.1"/>
    </source>
</evidence>
<evidence type="ECO:0000259" key="7">
    <source>
        <dbReference type="PROSITE" id="PS50011"/>
    </source>
</evidence>
<evidence type="ECO:0000256" key="1">
    <source>
        <dbReference type="ARBA" id="ARBA00022679"/>
    </source>
</evidence>
<sequence length="797" mass="91308">MQQWDEISLLLEETLTLPAAEQQAFVNTRLSGQPELQQLLWSLVENATQAEQFFDHLQLEIAEIITQPEANPLMSFDQIGVYRIRKELGRGGMAVVYEAERNDGQFQQTVAIKVMQKSLATEEGALRFRVERQLLARLNHPNIARLYDGGTTEQGLPYIVMEKIEGVSLNRYLTDTSLSHEQRWDLFMEITEAVEYAHKNRIVHGDLKPENIWITPEGKVKLLDFGIATLLSEEENQAQALFTPDYASPEHWQGKPLLFASDIFQLGLLFLKINNRRNPLKGLLNKGSMMAHEVMDEYLSVVSLPTEPKALVSKCLAWPPEGRYAHASDLKQEIYRLKHHFPLEAMPSKGTYLAKKFVQRNAWKVGISAAFTLLFLIISGVYFININRQKQKAETEAAKAQAVSGFLVNLLTESDPYENLGQDVPVKELVKKALPQLEEGQLPDEVRISLLEIVGKIYHNYYEDAEALKAYLEVENWYRSRFDKVEEIPDFPYLLNSIAVSYRYLDSAEKATQYFEEAWQLRHVQVKQSLDSTSGRILNDYAIYYQENGDFTSSDSLLTLAIRHLIGSLGMYHTETATAYHNWGVSLLRRGLYAQADSILHHALLIRNQVLAKNHPYRLSTLHNMGRVKYYQKQYDSAIYLYSDVLQRLHQVFGEKGYTQWITLYNDLAFSFLNQNQIDSAKHYAELNLTYHLKFYGETHGKTAFAYNALAGIYRKENKTKQALVYQLKGLEGIAQSVGKNHYHYATFLFNTARLEKELGNSSSAKARLKSALAIRIETFGPDNPLTQEIKQYLQSL</sequence>
<dbReference type="GO" id="GO:0004674">
    <property type="term" value="F:protein serine/threonine kinase activity"/>
    <property type="evidence" value="ECO:0007669"/>
    <property type="project" value="UniProtKB-EC"/>
</dbReference>
<dbReference type="EC" id="2.7.11.1" evidence="8"/>
<feature type="domain" description="Protein kinase" evidence="7">
    <location>
        <begin position="82"/>
        <end position="342"/>
    </location>
</feature>
<dbReference type="Gene3D" id="1.10.510.10">
    <property type="entry name" value="Transferase(Phosphotransferase) domain 1"/>
    <property type="match status" value="1"/>
</dbReference>
<keyword evidence="9" id="KW-1185">Reference proteome</keyword>
<keyword evidence="3 8" id="KW-0418">Kinase</keyword>
<dbReference type="Pfam" id="PF13424">
    <property type="entry name" value="TPR_12"/>
    <property type="match status" value="1"/>
</dbReference>
<feature type="binding site" evidence="5">
    <location>
        <position position="113"/>
    </location>
    <ligand>
        <name>ATP</name>
        <dbReference type="ChEBI" id="CHEBI:30616"/>
    </ligand>
</feature>
<dbReference type="SUPFAM" id="SSF48452">
    <property type="entry name" value="TPR-like"/>
    <property type="match status" value="2"/>
</dbReference>
<dbReference type="SUPFAM" id="SSF56112">
    <property type="entry name" value="Protein kinase-like (PK-like)"/>
    <property type="match status" value="1"/>
</dbReference>
<feature type="transmembrane region" description="Helical" evidence="6">
    <location>
        <begin position="365"/>
        <end position="384"/>
    </location>
</feature>
<proteinExistence type="predicted"/>
<dbReference type="Pfam" id="PF00069">
    <property type="entry name" value="Pkinase"/>
    <property type="match status" value="1"/>
</dbReference>
<dbReference type="PANTHER" id="PTHR43289:SF34">
    <property type="entry name" value="SERINE_THREONINE-PROTEIN KINASE YBDM-RELATED"/>
    <property type="match status" value="1"/>
</dbReference>
<dbReference type="RefSeq" id="WP_320005532.1">
    <property type="nucleotide sequence ID" value="NZ_JAUHJS010000010.1"/>
</dbReference>
<keyword evidence="4 5" id="KW-0067">ATP-binding</keyword>
<protein>
    <submittedName>
        <fullName evidence="8">Serine/threonine-protein kinase</fullName>
        <ecNumber evidence="8">2.7.11.1</ecNumber>
    </submittedName>
</protein>
<organism evidence="8 9">
    <name type="scientific">Shiella aurantiaca</name>
    <dbReference type="NCBI Taxonomy" id="3058365"/>
    <lineage>
        <taxon>Bacteria</taxon>
        <taxon>Pseudomonadati</taxon>
        <taxon>Bacteroidota</taxon>
        <taxon>Cytophagia</taxon>
        <taxon>Cytophagales</taxon>
        <taxon>Shiellaceae</taxon>
        <taxon>Shiella</taxon>
    </lineage>
</organism>
<dbReference type="Gene3D" id="1.25.40.10">
    <property type="entry name" value="Tetratricopeptide repeat domain"/>
    <property type="match status" value="2"/>
</dbReference>
<evidence type="ECO:0000256" key="3">
    <source>
        <dbReference type="ARBA" id="ARBA00022777"/>
    </source>
</evidence>
<keyword evidence="1 8" id="KW-0808">Transferase</keyword>
<dbReference type="InterPro" id="IPR019734">
    <property type="entry name" value="TPR_rpt"/>
</dbReference>
<dbReference type="PROSITE" id="PS00107">
    <property type="entry name" value="PROTEIN_KINASE_ATP"/>
    <property type="match status" value="1"/>
</dbReference>
<dbReference type="Proteomes" id="UP001168552">
    <property type="component" value="Unassembled WGS sequence"/>
</dbReference>
<dbReference type="InterPro" id="IPR017441">
    <property type="entry name" value="Protein_kinase_ATP_BS"/>
</dbReference>
<accession>A0ABT8F9R6</accession>
<dbReference type="CDD" id="cd12148">
    <property type="entry name" value="fungal_TF_MHR"/>
    <property type="match status" value="1"/>
</dbReference>
<evidence type="ECO:0000313" key="9">
    <source>
        <dbReference type="Proteomes" id="UP001168552"/>
    </source>
</evidence>
<dbReference type="InterPro" id="IPR011990">
    <property type="entry name" value="TPR-like_helical_dom_sf"/>
</dbReference>
<reference evidence="8" key="1">
    <citation type="submission" date="2023-06" db="EMBL/GenBank/DDBJ databases">
        <title>Cytophagales bacterium Strain LB-30, isolated from soil.</title>
        <authorList>
            <person name="Liu B."/>
        </authorList>
    </citation>
    <scope>NUCLEOTIDE SEQUENCE</scope>
    <source>
        <strain evidence="8">LB-30</strain>
    </source>
</reference>
<dbReference type="SMART" id="SM00220">
    <property type="entry name" value="S_TKc"/>
    <property type="match status" value="1"/>
</dbReference>
<keyword evidence="6" id="KW-0812">Transmembrane</keyword>
<comment type="caution">
    <text evidence="8">The sequence shown here is derived from an EMBL/GenBank/DDBJ whole genome shotgun (WGS) entry which is preliminary data.</text>
</comment>
<dbReference type="CDD" id="cd14014">
    <property type="entry name" value="STKc_PknB_like"/>
    <property type="match status" value="1"/>
</dbReference>
<keyword evidence="6" id="KW-0472">Membrane</keyword>
<evidence type="ECO:0000256" key="2">
    <source>
        <dbReference type="ARBA" id="ARBA00022741"/>
    </source>
</evidence>
<gene>
    <name evidence="8" type="ORF">QWY31_15895</name>
</gene>
<dbReference type="InterPro" id="IPR000719">
    <property type="entry name" value="Prot_kinase_dom"/>
</dbReference>
<dbReference type="PROSITE" id="PS50011">
    <property type="entry name" value="PROTEIN_KINASE_DOM"/>
    <property type="match status" value="1"/>
</dbReference>
<dbReference type="PANTHER" id="PTHR43289">
    <property type="entry name" value="MITOGEN-ACTIVATED PROTEIN KINASE KINASE KINASE 20-RELATED"/>
    <property type="match status" value="1"/>
</dbReference>
<name>A0ABT8F9R6_9BACT</name>
<dbReference type="SMART" id="SM00028">
    <property type="entry name" value="TPR"/>
    <property type="match status" value="6"/>
</dbReference>
<dbReference type="EMBL" id="JAUHJS010000010">
    <property type="protein sequence ID" value="MDN4166994.1"/>
    <property type="molecule type" value="Genomic_DNA"/>
</dbReference>
<evidence type="ECO:0000256" key="4">
    <source>
        <dbReference type="ARBA" id="ARBA00022840"/>
    </source>
</evidence>
<evidence type="ECO:0000256" key="6">
    <source>
        <dbReference type="SAM" id="Phobius"/>
    </source>
</evidence>
<keyword evidence="6" id="KW-1133">Transmembrane helix</keyword>
<dbReference type="InterPro" id="IPR011009">
    <property type="entry name" value="Kinase-like_dom_sf"/>
</dbReference>